<evidence type="ECO:0000256" key="2">
    <source>
        <dbReference type="ARBA" id="ARBA00007635"/>
    </source>
</evidence>
<reference evidence="9" key="1">
    <citation type="journal article" date="2021" name="bioRxiv">
        <title>Whole Genome Assembly and Annotation of Northern Wild Rice, Zizania palustris L., Supports a Whole Genome Duplication in the Zizania Genus.</title>
        <authorList>
            <person name="Haas M."/>
            <person name="Kono T."/>
            <person name="Macchietto M."/>
            <person name="Millas R."/>
            <person name="McGilp L."/>
            <person name="Shao M."/>
            <person name="Duquette J."/>
            <person name="Hirsch C.N."/>
            <person name="Kimball J."/>
        </authorList>
    </citation>
    <scope>NUCLEOTIDE SEQUENCE</scope>
    <source>
        <tissue evidence="9">Fresh leaf tissue</tissue>
    </source>
</reference>
<keyword evidence="5 6" id="KW-0472">Membrane</keyword>
<feature type="region of interest" description="Disordered" evidence="7">
    <location>
        <begin position="388"/>
        <end position="415"/>
    </location>
</feature>
<proteinExistence type="inferred from homology"/>
<evidence type="ECO:0000256" key="6">
    <source>
        <dbReference type="RuleBase" id="RU363077"/>
    </source>
</evidence>
<keyword evidence="3 6" id="KW-0812">Transmembrane</keyword>
<dbReference type="GO" id="GO:0022857">
    <property type="term" value="F:transmembrane transporter activity"/>
    <property type="evidence" value="ECO:0007669"/>
    <property type="project" value="InterPro"/>
</dbReference>
<accession>A0A8J6BHE0</accession>
<reference evidence="9" key="2">
    <citation type="submission" date="2021-02" db="EMBL/GenBank/DDBJ databases">
        <authorList>
            <person name="Kimball J.A."/>
            <person name="Haas M.W."/>
            <person name="Macchietto M."/>
            <person name="Kono T."/>
            <person name="Duquette J."/>
            <person name="Shao M."/>
        </authorList>
    </citation>
    <scope>NUCLEOTIDE SEQUENCE</scope>
    <source>
        <tissue evidence="9">Fresh leaf tissue</tissue>
    </source>
</reference>
<dbReference type="OrthoDB" id="670984at2759"/>
<comment type="subcellular location">
    <subcellularLocation>
        <location evidence="1 6">Membrane</location>
        <topology evidence="1 6">Multi-pass membrane protein</topology>
    </subcellularLocation>
</comment>
<dbReference type="InterPro" id="IPR030184">
    <property type="entry name" value="WAT1-related"/>
</dbReference>
<feature type="transmembrane region" description="Helical" evidence="6">
    <location>
        <begin position="42"/>
        <end position="61"/>
    </location>
</feature>
<keyword evidence="4 6" id="KW-1133">Transmembrane helix</keyword>
<evidence type="ECO:0000256" key="3">
    <source>
        <dbReference type="ARBA" id="ARBA00022692"/>
    </source>
</evidence>
<dbReference type="Proteomes" id="UP000729402">
    <property type="component" value="Unassembled WGS sequence"/>
</dbReference>
<comment type="similarity">
    <text evidence="2 6">Belongs to the drug/metabolite transporter (DMT) superfamily. Plant drug/metabolite exporter (P-DME) (TC 2.A.7.4) family.</text>
</comment>
<evidence type="ECO:0000259" key="8">
    <source>
        <dbReference type="Pfam" id="PF00892"/>
    </source>
</evidence>
<gene>
    <name evidence="9" type="ORF">GUJ93_ZPchr0010g7489</name>
</gene>
<dbReference type="GO" id="GO:0016020">
    <property type="term" value="C:membrane"/>
    <property type="evidence" value="ECO:0007669"/>
    <property type="project" value="UniProtKB-SubCell"/>
</dbReference>
<protein>
    <recommendedName>
        <fullName evidence="6">WAT1-related protein</fullName>
    </recommendedName>
</protein>
<feature type="domain" description="EamA" evidence="8">
    <location>
        <begin position="47"/>
        <end position="184"/>
    </location>
</feature>
<dbReference type="AlphaFoldDB" id="A0A8J6BHE0"/>
<evidence type="ECO:0000256" key="7">
    <source>
        <dbReference type="SAM" id="MobiDB-lite"/>
    </source>
</evidence>
<feature type="transmembrane region" description="Helical" evidence="6">
    <location>
        <begin position="348"/>
        <end position="367"/>
    </location>
</feature>
<sequence>MAARRGEGEDGASSAVVVVVAERQQQQAASGGGGKAAAAEGVALPLAMVLVQAFTVATMLLSEVTLIAGTRPLVLLVYRNLIGAAAVAPLAVLLERGMVKRMNAVVCGWISVNATFGIVLATGLYYYGLHDTNAAYAVNFLNLVPIVTFVIAVLLRVEKLVTATWAGRMKIVGTVMSVGGTMVVSLCRGGEPLHLWPTNLLRLGSHAHAAPPAAAAASAHSRDTMTIYGTLLLCGSCLSYALWFIVQVRLAKVFPSKYWATVLTCLSGSLQAFVPGVLTTTGDWSEWKLSWDLRLLTVVYSGLFNTGITFVLISWAVARRGPIYPSMFNSLSLIITTVMDSLLLGTNIYLGSVLGALLIIVGLYAFLWGKGKELQLLAAVAARGQKGMHQKAGDGEPEVGEEEEEGAGAAARETD</sequence>
<evidence type="ECO:0000313" key="9">
    <source>
        <dbReference type="EMBL" id="KAG8085286.1"/>
    </source>
</evidence>
<comment type="caution">
    <text evidence="9">The sequence shown here is derived from an EMBL/GenBank/DDBJ whole genome shotgun (WGS) entry which is preliminary data.</text>
</comment>
<dbReference type="InterPro" id="IPR000620">
    <property type="entry name" value="EamA_dom"/>
</dbReference>
<evidence type="ECO:0000313" key="10">
    <source>
        <dbReference type="Proteomes" id="UP000729402"/>
    </source>
</evidence>
<evidence type="ECO:0000256" key="1">
    <source>
        <dbReference type="ARBA" id="ARBA00004141"/>
    </source>
</evidence>
<feature type="transmembrane region" description="Helical" evidence="6">
    <location>
        <begin position="258"/>
        <end position="278"/>
    </location>
</feature>
<organism evidence="9 10">
    <name type="scientific">Zizania palustris</name>
    <name type="common">Northern wild rice</name>
    <dbReference type="NCBI Taxonomy" id="103762"/>
    <lineage>
        <taxon>Eukaryota</taxon>
        <taxon>Viridiplantae</taxon>
        <taxon>Streptophyta</taxon>
        <taxon>Embryophyta</taxon>
        <taxon>Tracheophyta</taxon>
        <taxon>Spermatophyta</taxon>
        <taxon>Magnoliopsida</taxon>
        <taxon>Liliopsida</taxon>
        <taxon>Poales</taxon>
        <taxon>Poaceae</taxon>
        <taxon>BOP clade</taxon>
        <taxon>Oryzoideae</taxon>
        <taxon>Oryzeae</taxon>
        <taxon>Zizaniinae</taxon>
        <taxon>Zizania</taxon>
    </lineage>
</organism>
<keyword evidence="10" id="KW-1185">Reference proteome</keyword>
<name>A0A8J6BHE0_ZIZPA</name>
<feature type="transmembrane region" description="Helical" evidence="6">
    <location>
        <begin position="106"/>
        <end position="128"/>
    </location>
</feature>
<feature type="transmembrane region" description="Helical" evidence="6">
    <location>
        <begin position="298"/>
        <end position="317"/>
    </location>
</feature>
<dbReference type="PANTHER" id="PTHR31218">
    <property type="entry name" value="WAT1-RELATED PROTEIN"/>
    <property type="match status" value="1"/>
</dbReference>
<dbReference type="Pfam" id="PF00892">
    <property type="entry name" value="EamA"/>
    <property type="match status" value="2"/>
</dbReference>
<evidence type="ECO:0000256" key="5">
    <source>
        <dbReference type="ARBA" id="ARBA00023136"/>
    </source>
</evidence>
<feature type="transmembrane region" description="Helical" evidence="6">
    <location>
        <begin position="169"/>
        <end position="186"/>
    </location>
</feature>
<dbReference type="EMBL" id="JAAALK010000082">
    <property type="protein sequence ID" value="KAG8085286.1"/>
    <property type="molecule type" value="Genomic_DNA"/>
</dbReference>
<feature type="domain" description="EamA" evidence="8">
    <location>
        <begin position="228"/>
        <end position="366"/>
    </location>
</feature>
<feature type="transmembrane region" description="Helical" evidence="6">
    <location>
        <begin position="73"/>
        <end position="94"/>
    </location>
</feature>
<feature type="transmembrane region" description="Helical" evidence="6">
    <location>
        <begin position="134"/>
        <end position="157"/>
    </location>
</feature>
<evidence type="ECO:0000256" key="4">
    <source>
        <dbReference type="ARBA" id="ARBA00022989"/>
    </source>
</evidence>
<feature type="transmembrane region" description="Helical" evidence="6">
    <location>
        <begin position="227"/>
        <end position="246"/>
    </location>
</feature>
<feature type="compositionally biased region" description="Acidic residues" evidence="7">
    <location>
        <begin position="395"/>
        <end position="406"/>
    </location>
</feature>